<comment type="caution">
    <text evidence="1">The sequence shown here is derived from an EMBL/GenBank/DDBJ whole genome shotgun (WGS) entry which is preliminary data.</text>
</comment>
<keyword evidence="2" id="KW-1185">Reference proteome</keyword>
<gene>
    <name evidence="1" type="ORF">BOO71_0011302</name>
</gene>
<accession>A0A1U7NUR3</accession>
<organism evidence="1 2">
    <name type="scientific">Deinococcus marmoris</name>
    <dbReference type="NCBI Taxonomy" id="249408"/>
    <lineage>
        <taxon>Bacteria</taxon>
        <taxon>Thermotogati</taxon>
        <taxon>Deinococcota</taxon>
        <taxon>Deinococci</taxon>
        <taxon>Deinococcales</taxon>
        <taxon>Deinococcaceae</taxon>
        <taxon>Deinococcus</taxon>
    </lineage>
</organism>
<protein>
    <submittedName>
        <fullName evidence="1">Uncharacterized protein</fullName>
    </submittedName>
</protein>
<evidence type="ECO:0000313" key="1">
    <source>
        <dbReference type="EMBL" id="OLV16662.1"/>
    </source>
</evidence>
<name>A0A1U7NUR3_9DEIO</name>
<reference evidence="1 2" key="1">
    <citation type="submission" date="2017-01" db="EMBL/GenBank/DDBJ databases">
        <title>Genome Analysis of Deinococcus marmoris KOPRI26562.</title>
        <authorList>
            <person name="Kim J.H."/>
            <person name="Oh H.-M."/>
        </authorList>
    </citation>
    <scope>NUCLEOTIDE SEQUENCE [LARGE SCALE GENOMIC DNA]</scope>
    <source>
        <strain evidence="1 2">KOPRI26562</strain>
    </source>
</reference>
<dbReference type="RefSeq" id="WP_075835137.1">
    <property type="nucleotide sequence ID" value="NZ_MSTI01000135.1"/>
</dbReference>
<dbReference type="STRING" id="249408.BOO71_0011302"/>
<dbReference type="EMBL" id="MSTI01000135">
    <property type="protein sequence ID" value="OLV16662.1"/>
    <property type="molecule type" value="Genomic_DNA"/>
</dbReference>
<dbReference type="Proteomes" id="UP000186607">
    <property type="component" value="Unassembled WGS sequence"/>
</dbReference>
<evidence type="ECO:0000313" key="2">
    <source>
        <dbReference type="Proteomes" id="UP000186607"/>
    </source>
</evidence>
<sequence length="121" mass="12804">MQHVILFGGGDGGGLIITADGVRRIPPWTPEVRHMLEGVNALSRLKMEGASALAEKLLSSAEKAVEQLTGTLEKGTTVTYLGRGGGQHADFDDGFVCGTPWRRPIPIPGPKALRGFQITPG</sequence>
<dbReference type="AlphaFoldDB" id="A0A1U7NUR3"/>
<proteinExistence type="predicted"/>